<comment type="caution">
    <text evidence="1">The sequence shown here is derived from an EMBL/GenBank/DDBJ whole genome shotgun (WGS) entry which is preliminary data.</text>
</comment>
<evidence type="ECO:0000313" key="1">
    <source>
        <dbReference type="EMBL" id="GAA5216925.1"/>
    </source>
</evidence>
<dbReference type="Proteomes" id="UP001499878">
    <property type="component" value="Unassembled WGS sequence"/>
</dbReference>
<dbReference type="EMBL" id="BAABJR010000028">
    <property type="protein sequence ID" value="GAA5216925.1"/>
    <property type="molecule type" value="Genomic_DNA"/>
</dbReference>
<gene>
    <name evidence="1" type="ORF">GCM10023323_71900</name>
</gene>
<accession>A0ABP9TFB9</accession>
<keyword evidence="2" id="KW-1185">Reference proteome</keyword>
<proteinExistence type="predicted"/>
<protein>
    <submittedName>
        <fullName evidence="1">Uncharacterized protein</fullName>
    </submittedName>
</protein>
<organism evidence="1 2">
    <name type="scientific">Streptomyces thinghirensis</name>
    <dbReference type="NCBI Taxonomy" id="551547"/>
    <lineage>
        <taxon>Bacteria</taxon>
        <taxon>Bacillati</taxon>
        <taxon>Actinomycetota</taxon>
        <taxon>Actinomycetes</taxon>
        <taxon>Kitasatosporales</taxon>
        <taxon>Streptomycetaceae</taxon>
        <taxon>Streptomyces</taxon>
    </lineage>
</organism>
<name>A0ABP9TFB9_9ACTN</name>
<reference evidence="2" key="1">
    <citation type="journal article" date="2019" name="Int. J. Syst. Evol. Microbiol.">
        <title>The Global Catalogue of Microorganisms (GCM) 10K type strain sequencing project: providing services to taxonomists for standard genome sequencing and annotation.</title>
        <authorList>
            <consortium name="The Broad Institute Genomics Platform"/>
            <consortium name="The Broad Institute Genome Sequencing Center for Infectious Disease"/>
            <person name="Wu L."/>
            <person name="Ma J."/>
        </authorList>
    </citation>
    <scope>NUCLEOTIDE SEQUENCE [LARGE SCALE GENOMIC DNA]</scope>
    <source>
        <strain evidence="2">JCM 18306</strain>
    </source>
</reference>
<dbReference type="RefSeq" id="WP_345637838.1">
    <property type="nucleotide sequence ID" value="NZ_BAABJR010000028.1"/>
</dbReference>
<evidence type="ECO:0000313" key="2">
    <source>
        <dbReference type="Proteomes" id="UP001499878"/>
    </source>
</evidence>
<sequence>MPKSDAEKAAEAQRVQQVQQRLAAAKTTRDQRKADAEFDFWADVAAAIDSGEVKQTEACEAIDYKREYVRRQLIEHRAQAEARAAAAPSDSTD</sequence>